<keyword evidence="3" id="KW-1185">Reference proteome</keyword>
<evidence type="ECO:0000259" key="1">
    <source>
        <dbReference type="Pfam" id="PF02426"/>
    </source>
</evidence>
<sequence>MDFLVDTPLAGHPNDRGRGSAASEFLTALTITVWGAADMADLTATLESLPLYDWMTVEPTQLSVHPNDPANGRQS</sequence>
<dbReference type="InterPro" id="IPR011008">
    <property type="entry name" value="Dimeric_a/b-barrel"/>
</dbReference>
<proteinExistence type="predicted"/>
<name>A0ABT6L5T3_9MYCO</name>
<evidence type="ECO:0000313" key="3">
    <source>
        <dbReference type="Proteomes" id="UP001160130"/>
    </source>
</evidence>
<accession>A0ABT6L5T3</accession>
<evidence type="ECO:0000313" key="2">
    <source>
        <dbReference type="EMBL" id="MDH6198313.1"/>
    </source>
</evidence>
<protein>
    <submittedName>
        <fullName evidence="2">Muconolactone delta-isomerase</fullName>
    </submittedName>
</protein>
<gene>
    <name evidence="2" type="ORF">M2272_004972</name>
</gene>
<comment type="caution">
    <text evidence="2">The sequence shown here is derived from an EMBL/GenBank/DDBJ whole genome shotgun (WGS) entry which is preliminary data.</text>
</comment>
<dbReference type="Pfam" id="PF02426">
    <property type="entry name" value="MIase"/>
    <property type="match status" value="1"/>
</dbReference>
<dbReference type="EMBL" id="JARXVE010000010">
    <property type="protein sequence ID" value="MDH6198313.1"/>
    <property type="molecule type" value="Genomic_DNA"/>
</dbReference>
<dbReference type="SUPFAM" id="SSF54909">
    <property type="entry name" value="Dimeric alpha+beta barrel"/>
    <property type="match status" value="1"/>
</dbReference>
<reference evidence="2 3" key="1">
    <citation type="submission" date="2023-04" db="EMBL/GenBank/DDBJ databases">
        <title>Forest soil microbial communities from Buena Vista Peninsula, Colon Province, Panama.</title>
        <authorList>
            <person name="Bouskill N."/>
        </authorList>
    </citation>
    <scope>NUCLEOTIDE SEQUENCE [LARGE SCALE GENOMIC DNA]</scope>
    <source>
        <strain evidence="2 3">AC80</strain>
    </source>
</reference>
<dbReference type="Proteomes" id="UP001160130">
    <property type="component" value="Unassembled WGS sequence"/>
</dbReference>
<feature type="domain" description="Muconolactone isomerase" evidence="1">
    <location>
        <begin position="30"/>
        <end position="68"/>
    </location>
</feature>
<dbReference type="RefSeq" id="WP_280834900.1">
    <property type="nucleotide sequence ID" value="NZ_JARXVE010000010.1"/>
</dbReference>
<organism evidence="2 3">
    <name type="scientific">Mycolicibacterium frederiksbergense</name>
    <dbReference type="NCBI Taxonomy" id="117567"/>
    <lineage>
        <taxon>Bacteria</taxon>
        <taxon>Bacillati</taxon>
        <taxon>Actinomycetota</taxon>
        <taxon>Actinomycetes</taxon>
        <taxon>Mycobacteriales</taxon>
        <taxon>Mycobacteriaceae</taxon>
        <taxon>Mycolicibacterium</taxon>
    </lineage>
</organism>
<dbReference type="Gene3D" id="3.30.70.1060">
    <property type="entry name" value="Dimeric alpha+beta barrel"/>
    <property type="match status" value="1"/>
</dbReference>
<dbReference type="InterPro" id="IPR026029">
    <property type="entry name" value="MLI_dom"/>
</dbReference>